<dbReference type="KEGG" id="rpx:Rpdx1_0105"/>
<sequence precursor="true">MMLTKRSFVVGALGGLAMMGLPIETRAEGASGGTLR</sequence>
<dbReference type="AlphaFoldDB" id="E6VF79"/>
<dbReference type="eggNOG" id="COG0747">
    <property type="taxonomic scope" value="Bacteria"/>
</dbReference>
<dbReference type="EMBL" id="CP002418">
    <property type="protein sequence ID" value="ADU41749.1"/>
    <property type="molecule type" value="Genomic_DNA"/>
</dbReference>
<reference evidence="1" key="1">
    <citation type="submission" date="2010-12" db="EMBL/GenBank/DDBJ databases">
        <title>Complete sequence of Rhodopseudomonas palustris DX-1.</title>
        <authorList>
            <consortium name="US DOE Joint Genome Institute"/>
            <person name="Lucas S."/>
            <person name="Copeland A."/>
            <person name="Lapidus A."/>
            <person name="Cheng J.-F."/>
            <person name="Goodwin L."/>
            <person name="Pitluck S."/>
            <person name="Misra M."/>
            <person name="Chertkov O."/>
            <person name="Detter J.C."/>
            <person name="Han C."/>
            <person name="Tapia R."/>
            <person name="Land M."/>
            <person name="Hauser L."/>
            <person name="Kyrpides N."/>
            <person name="Ivanova N."/>
            <person name="Ovchinnikova G."/>
            <person name="Logan B."/>
            <person name="Oda Y."/>
            <person name="Harwood C."/>
            <person name="Woyke T."/>
        </authorList>
    </citation>
    <scope>NUCLEOTIDE SEQUENCE [LARGE SCALE GENOMIC DNA]</scope>
    <source>
        <strain evidence="1">DX-1</strain>
    </source>
</reference>
<evidence type="ECO:0000313" key="1">
    <source>
        <dbReference type="EMBL" id="ADU41749.1"/>
    </source>
</evidence>
<gene>
    <name evidence="1" type="ordered locus">Rpdx1_0105</name>
</gene>
<organism evidence="1 2">
    <name type="scientific">Rhodopseudomonas palustris (strain DX-1)</name>
    <dbReference type="NCBI Taxonomy" id="652103"/>
    <lineage>
        <taxon>Bacteria</taxon>
        <taxon>Pseudomonadati</taxon>
        <taxon>Pseudomonadota</taxon>
        <taxon>Alphaproteobacteria</taxon>
        <taxon>Hyphomicrobiales</taxon>
        <taxon>Nitrobacteraceae</taxon>
        <taxon>Rhodopseudomonas</taxon>
    </lineage>
</organism>
<dbReference type="Proteomes" id="UP000001402">
    <property type="component" value="Chromosome"/>
</dbReference>
<protein>
    <submittedName>
        <fullName evidence="1">Uncharacterized protein</fullName>
    </submittedName>
</protein>
<accession>E6VF79</accession>
<proteinExistence type="predicted"/>
<name>E6VF79_RHOPX</name>
<dbReference type="STRING" id="652103.Rpdx1_0105"/>
<dbReference type="HOGENOM" id="CLU_3358141_0_0_5"/>
<evidence type="ECO:0000313" key="2">
    <source>
        <dbReference type="Proteomes" id="UP000001402"/>
    </source>
</evidence>